<feature type="compositionally biased region" description="Low complexity" evidence="1">
    <location>
        <begin position="1"/>
        <end position="12"/>
    </location>
</feature>
<gene>
    <name evidence="2" type="ORF">HMPREF1317_0551</name>
</gene>
<dbReference type="AlphaFoldDB" id="J1H8K9"/>
<sequence>MVAGAPAANAGRARWRHTGSESGTSRARSEP</sequence>
<feature type="non-terminal residue" evidence="2">
    <location>
        <position position="31"/>
    </location>
</feature>
<evidence type="ECO:0000313" key="3">
    <source>
        <dbReference type="Proteomes" id="UP000004578"/>
    </source>
</evidence>
<reference evidence="2 3" key="1">
    <citation type="submission" date="2012-05" db="EMBL/GenBank/DDBJ databases">
        <authorList>
            <person name="Harkins D.M."/>
            <person name="Madupu R."/>
            <person name="Durkin A.S."/>
            <person name="Torralba M."/>
            <person name="Methe B."/>
            <person name="Sutton G.G."/>
            <person name="Nelson K.E."/>
        </authorList>
    </citation>
    <scope>NUCLEOTIDE SEQUENCE [LARGE SCALE GENOMIC DNA]</scope>
    <source>
        <strain evidence="2 3">F0490</strain>
    </source>
</reference>
<organism evidence="2 3">
    <name type="scientific">Schaalia georgiae F0490</name>
    <dbReference type="NCBI Taxonomy" id="1125717"/>
    <lineage>
        <taxon>Bacteria</taxon>
        <taxon>Bacillati</taxon>
        <taxon>Actinomycetota</taxon>
        <taxon>Actinomycetes</taxon>
        <taxon>Actinomycetales</taxon>
        <taxon>Actinomycetaceae</taxon>
        <taxon>Schaalia</taxon>
    </lineage>
</organism>
<evidence type="ECO:0000256" key="1">
    <source>
        <dbReference type="SAM" id="MobiDB-lite"/>
    </source>
</evidence>
<dbReference type="EMBL" id="AKFS01000228">
    <property type="protein sequence ID" value="EJF41623.1"/>
    <property type="molecule type" value="Genomic_DNA"/>
</dbReference>
<name>J1H8K9_9ACTO</name>
<feature type="region of interest" description="Disordered" evidence="1">
    <location>
        <begin position="1"/>
        <end position="31"/>
    </location>
</feature>
<comment type="caution">
    <text evidence="2">The sequence shown here is derived from an EMBL/GenBank/DDBJ whole genome shotgun (WGS) entry which is preliminary data.</text>
</comment>
<evidence type="ECO:0000313" key="2">
    <source>
        <dbReference type="EMBL" id="EJF41623.1"/>
    </source>
</evidence>
<dbReference type="Proteomes" id="UP000004578">
    <property type="component" value="Unassembled WGS sequence"/>
</dbReference>
<proteinExistence type="predicted"/>
<keyword evidence="3" id="KW-1185">Reference proteome</keyword>
<accession>J1H8K9</accession>
<feature type="compositionally biased region" description="Polar residues" evidence="1">
    <location>
        <begin position="20"/>
        <end position="31"/>
    </location>
</feature>
<protein>
    <submittedName>
        <fullName evidence="2">Uncharacterized protein</fullName>
    </submittedName>
</protein>